<dbReference type="CDD" id="cd22456">
    <property type="entry name" value="KH-I_Rnc1_rpt2"/>
    <property type="match status" value="1"/>
</dbReference>
<evidence type="ECO:0000313" key="6">
    <source>
        <dbReference type="Proteomes" id="UP000016088"/>
    </source>
</evidence>
<dbReference type="SMART" id="SM00322">
    <property type="entry name" value="KH"/>
    <property type="match status" value="3"/>
</dbReference>
<dbReference type="CDD" id="cd22455">
    <property type="entry name" value="KH-I_Rnc1_rpt1"/>
    <property type="match status" value="1"/>
</dbReference>
<keyword evidence="2" id="KW-0694">RNA-binding</keyword>
<dbReference type="Proteomes" id="UP000016088">
    <property type="component" value="Unassembled WGS sequence"/>
</dbReference>
<gene>
    <name evidence="5" type="ORF">SOCG_04782</name>
</gene>
<dbReference type="PANTHER" id="PTHR10288">
    <property type="entry name" value="KH DOMAIN CONTAINING RNA BINDING PROTEIN"/>
    <property type="match status" value="1"/>
</dbReference>
<dbReference type="AlphaFoldDB" id="S9PSD5"/>
<dbReference type="GO" id="GO:0035925">
    <property type="term" value="F:mRNA 3'-UTR AU-rich region binding"/>
    <property type="evidence" value="ECO:0007669"/>
    <property type="project" value="EnsemblFungi"/>
</dbReference>
<evidence type="ECO:0000313" key="5">
    <source>
        <dbReference type="EMBL" id="EPX70423.1"/>
    </source>
</evidence>
<dbReference type="InterPro" id="IPR036612">
    <property type="entry name" value="KH_dom_type_1_sf"/>
</dbReference>
<dbReference type="GO" id="GO:1903753">
    <property type="term" value="P:negative regulation of p38MAPK cascade"/>
    <property type="evidence" value="ECO:0007669"/>
    <property type="project" value="EnsemblFungi"/>
</dbReference>
<dbReference type="OrthoDB" id="442947at2759"/>
<evidence type="ECO:0000256" key="1">
    <source>
        <dbReference type="ARBA" id="ARBA00022737"/>
    </source>
</evidence>
<dbReference type="Pfam" id="PF00013">
    <property type="entry name" value="KH_1"/>
    <property type="match status" value="3"/>
</dbReference>
<feature type="domain" description="K Homology" evidence="4">
    <location>
        <begin position="216"/>
        <end position="287"/>
    </location>
</feature>
<proteinExistence type="predicted"/>
<dbReference type="GO" id="GO:0070935">
    <property type="term" value="P:3'-UTR-mediated mRNA stabilization"/>
    <property type="evidence" value="ECO:0007669"/>
    <property type="project" value="EnsemblFungi"/>
</dbReference>
<dbReference type="CDD" id="cd22457">
    <property type="entry name" value="KH-I_Rnc1_rpt3"/>
    <property type="match status" value="1"/>
</dbReference>
<sequence length="436" mass="46972">MCPIQLTNSVPVSSMAYNHFAIPKSIEEKENSFFDVTFQDEPEDASAPAVTASLSKVPPTFASASSLATSSTSTPLSTIQNGVTPGLQQATQNMQQSQPMSASQQELSMAATTSSASSAKPAMDDASYANQQLTLRALLSTREAGIVIGKAGKNVAELRTSTNVKAGVTKAVPNVHDRVLTVSGSLENVVRAYRFIIDIFARNSTNADGTPIEPAAPRKLRLLIAHSLMGSIIGKNGLRIKHIQDKCNCRMIASKDMLPQSTERTVEVHGTVENLHAAIWEIGKCLIDDWERGAGTVFYNPVSRITQPLPSLAQGTPPPQPVITASPPVANEGSQENFVSYGAPVFPAPQLPFLQQPKVTQNISIPADMVGCIIGRGGSKISEIRRTSGSKISIAKEPHDETGERMFTITGTHEENEKALFLLYQQLELEKDRRSH</sequence>
<name>S9PSD5_SCHOY</name>
<dbReference type="InterPro" id="IPR049786">
    <property type="entry name" value="Rnc1_KH-I_3"/>
</dbReference>
<evidence type="ECO:0000259" key="4">
    <source>
        <dbReference type="SMART" id="SM00322"/>
    </source>
</evidence>
<dbReference type="InterPro" id="IPR004088">
    <property type="entry name" value="KH_dom_type_1"/>
</dbReference>
<dbReference type="GeneID" id="25033744"/>
<accession>S9PSD5</accession>
<dbReference type="eggNOG" id="KOG2190">
    <property type="taxonomic scope" value="Eukaryota"/>
</dbReference>
<dbReference type="PROSITE" id="PS50084">
    <property type="entry name" value="KH_TYPE_1"/>
    <property type="match status" value="3"/>
</dbReference>
<protein>
    <submittedName>
        <fullName evidence="5">RNA-binding protein</fullName>
    </submittedName>
</protein>
<feature type="domain" description="K Homology" evidence="4">
    <location>
        <begin position="131"/>
        <end position="201"/>
    </location>
</feature>
<dbReference type="HOGENOM" id="CLU_022670_4_2_1"/>
<dbReference type="VEuPathDB" id="FungiDB:SOCG_04782"/>
<dbReference type="EMBL" id="KE503208">
    <property type="protein sequence ID" value="EPX70423.1"/>
    <property type="molecule type" value="Genomic_DNA"/>
</dbReference>
<dbReference type="GO" id="GO:1903138">
    <property type="term" value="P:negative regulation of cell integrity MAPK cascade"/>
    <property type="evidence" value="ECO:0007669"/>
    <property type="project" value="EnsemblFungi"/>
</dbReference>
<feature type="region of interest" description="Disordered" evidence="3">
    <location>
        <begin position="91"/>
        <end position="123"/>
    </location>
</feature>
<dbReference type="Gene3D" id="3.30.1370.10">
    <property type="entry name" value="K Homology domain, type 1"/>
    <property type="match status" value="3"/>
</dbReference>
<dbReference type="OMA" id="SIAKEPH"/>
<organism evidence="5 6">
    <name type="scientific">Schizosaccharomyces octosporus (strain yFS286)</name>
    <name type="common">Fission yeast</name>
    <name type="synonym">Octosporomyces octosporus</name>
    <dbReference type="NCBI Taxonomy" id="483514"/>
    <lineage>
        <taxon>Eukaryota</taxon>
        <taxon>Fungi</taxon>
        <taxon>Dikarya</taxon>
        <taxon>Ascomycota</taxon>
        <taxon>Taphrinomycotina</taxon>
        <taxon>Schizosaccharomycetes</taxon>
        <taxon>Schizosaccharomycetales</taxon>
        <taxon>Schizosaccharomycetaceae</taxon>
        <taxon>Schizosaccharomyces</taxon>
    </lineage>
</organism>
<dbReference type="InterPro" id="IPR004087">
    <property type="entry name" value="KH_dom"/>
</dbReference>
<feature type="compositionally biased region" description="Low complexity" evidence="3">
    <location>
        <begin position="92"/>
        <end position="119"/>
    </location>
</feature>
<keyword evidence="6" id="KW-1185">Reference proteome</keyword>
<keyword evidence="1" id="KW-0677">Repeat</keyword>
<reference evidence="5 6" key="1">
    <citation type="journal article" date="2011" name="Science">
        <title>Comparative functional genomics of the fission yeasts.</title>
        <authorList>
            <person name="Rhind N."/>
            <person name="Chen Z."/>
            <person name="Yassour M."/>
            <person name="Thompson D.A."/>
            <person name="Haas B.J."/>
            <person name="Habib N."/>
            <person name="Wapinski I."/>
            <person name="Roy S."/>
            <person name="Lin M.F."/>
            <person name="Heiman D.I."/>
            <person name="Young S.K."/>
            <person name="Furuya K."/>
            <person name="Guo Y."/>
            <person name="Pidoux A."/>
            <person name="Chen H.M."/>
            <person name="Robbertse B."/>
            <person name="Goldberg J.M."/>
            <person name="Aoki K."/>
            <person name="Bayne E.H."/>
            <person name="Berlin A.M."/>
            <person name="Desjardins C.A."/>
            <person name="Dobbs E."/>
            <person name="Dukaj L."/>
            <person name="Fan L."/>
            <person name="FitzGerald M.G."/>
            <person name="French C."/>
            <person name="Gujja S."/>
            <person name="Hansen K."/>
            <person name="Keifenheim D."/>
            <person name="Levin J.Z."/>
            <person name="Mosher R.A."/>
            <person name="Mueller C.A."/>
            <person name="Pfiffner J."/>
            <person name="Priest M."/>
            <person name="Russ C."/>
            <person name="Smialowska A."/>
            <person name="Swoboda P."/>
            <person name="Sykes S.M."/>
            <person name="Vaughn M."/>
            <person name="Vengrova S."/>
            <person name="Yoder R."/>
            <person name="Zeng Q."/>
            <person name="Allshire R."/>
            <person name="Baulcombe D."/>
            <person name="Birren B.W."/>
            <person name="Brown W."/>
            <person name="Ekwall K."/>
            <person name="Kellis M."/>
            <person name="Leatherwood J."/>
            <person name="Levin H."/>
            <person name="Margalit H."/>
            <person name="Martienssen R."/>
            <person name="Nieduszynski C.A."/>
            <person name="Spatafora J.W."/>
            <person name="Friedman N."/>
            <person name="Dalgaard J.Z."/>
            <person name="Baumann P."/>
            <person name="Niki H."/>
            <person name="Regev A."/>
            <person name="Nusbaum C."/>
        </authorList>
    </citation>
    <scope>NUCLEOTIDE SEQUENCE [LARGE SCALE GENOMIC DNA]</scope>
    <source>
        <strain evidence="6">yFS286</strain>
    </source>
</reference>
<dbReference type="SUPFAM" id="SSF54791">
    <property type="entry name" value="Eukaryotic type KH-domain (KH-domain type I)"/>
    <property type="match status" value="3"/>
</dbReference>
<feature type="domain" description="K Homology" evidence="4">
    <location>
        <begin position="357"/>
        <end position="428"/>
    </location>
</feature>
<dbReference type="RefSeq" id="XP_013020828.1">
    <property type="nucleotide sequence ID" value="XM_013165374.1"/>
</dbReference>
<evidence type="ECO:0000256" key="2">
    <source>
        <dbReference type="PROSITE-ProRule" id="PRU00117"/>
    </source>
</evidence>
<evidence type="ECO:0000256" key="3">
    <source>
        <dbReference type="SAM" id="MobiDB-lite"/>
    </source>
</evidence>